<accession>A0A183CTF4</accession>
<evidence type="ECO:0000313" key="2">
    <source>
        <dbReference type="WBParaSite" id="GPLIN_001616200"/>
    </source>
</evidence>
<reference evidence="1" key="1">
    <citation type="submission" date="2013-12" db="EMBL/GenBank/DDBJ databases">
        <authorList>
            <person name="Aslett M."/>
        </authorList>
    </citation>
    <scope>NUCLEOTIDE SEQUENCE [LARGE SCALE GENOMIC DNA]</scope>
    <source>
        <strain evidence="1">Lindley</strain>
    </source>
</reference>
<dbReference type="Proteomes" id="UP000050741">
    <property type="component" value="Unassembled WGS sequence"/>
</dbReference>
<dbReference type="AlphaFoldDB" id="A0A183CTF4"/>
<proteinExistence type="predicted"/>
<name>A0A183CTF4_GLOPA</name>
<reference evidence="1" key="2">
    <citation type="submission" date="2014-05" db="EMBL/GenBank/DDBJ databases">
        <title>The genome and life-stage specific transcriptomes of Globodera pallida elucidate key aspects of plant parasitism by a cyst nematode.</title>
        <authorList>
            <person name="Cotton J.A."/>
            <person name="Lilley C.J."/>
            <person name="Jones L.M."/>
            <person name="Kikuchi T."/>
            <person name="Reid A.J."/>
            <person name="Thorpe P."/>
            <person name="Tsai I.J."/>
            <person name="Beasley H."/>
            <person name="Blok V."/>
            <person name="Cock P.J.A."/>
            <person name="Van den Akker S.E."/>
            <person name="Holroyd N."/>
            <person name="Hunt M."/>
            <person name="Mantelin S."/>
            <person name="Naghra H."/>
            <person name="Pain A."/>
            <person name="Palomares-Rius J.E."/>
            <person name="Zarowiecki M."/>
            <person name="Berriman M."/>
            <person name="Jones J.T."/>
            <person name="Urwin P.E."/>
        </authorList>
    </citation>
    <scope>NUCLEOTIDE SEQUENCE [LARGE SCALE GENOMIC DNA]</scope>
    <source>
        <strain evidence="1">Lindley</strain>
    </source>
</reference>
<dbReference type="WBParaSite" id="GPLIN_001616200">
    <property type="protein sequence ID" value="GPLIN_001616200"/>
    <property type="gene ID" value="GPLIN_001616200"/>
</dbReference>
<organism evidence="1 2">
    <name type="scientific">Globodera pallida</name>
    <name type="common">Potato cyst nematode worm</name>
    <name type="synonym">Heterodera pallida</name>
    <dbReference type="NCBI Taxonomy" id="36090"/>
    <lineage>
        <taxon>Eukaryota</taxon>
        <taxon>Metazoa</taxon>
        <taxon>Ecdysozoa</taxon>
        <taxon>Nematoda</taxon>
        <taxon>Chromadorea</taxon>
        <taxon>Rhabditida</taxon>
        <taxon>Tylenchina</taxon>
        <taxon>Tylenchomorpha</taxon>
        <taxon>Tylenchoidea</taxon>
        <taxon>Heteroderidae</taxon>
        <taxon>Heteroderinae</taxon>
        <taxon>Globodera</taxon>
    </lineage>
</organism>
<evidence type="ECO:0000313" key="1">
    <source>
        <dbReference type="Proteomes" id="UP000050741"/>
    </source>
</evidence>
<reference evidence="2" key="3">
    <citation type="submission" date="2016-06" db="UniProtKB">
        <authorList>
            <consortium name="WormBaseParasite"/>
        </authorList>
    </citation>
    <scope>IDENTIFICATION</scope>
</reference>
<protein>
    <submittedName>
        <fullName evidence="2">Transposase</fullName>
    </submittedName>
</protein>
<sequence length="95" mass="10477">GTSQLKGELTAKMVEEYQKQQQQNIDALTGARKGNVKIGGKKIGKIGNLVTILTPAGQWRLYEQMNEMRLKMAESLKSVQAMVIAELGIGIRLSF</sequence>
<keyword evidence="1" id="KW-1185">Reference proteome</keyword>